<accession>A0A5D0RLJ4</accession>
<dbReference type="Proteomes" id="UP000322080">
    <property type="component" value="Unassembled WGS sequence"/>
</dbReference>
<dbReference type="Gene3D" id="1.10.8.10">
    <property type="entry name" value="DNA helicase RuvA subunit, C-terminal domain"/>
    <property type="match status" value="1"/>
</dbReference>
<dbReference type="InterPro" id="IPR009060">
    <property type="entry name" value="UBA-like_sf"/>
</dbReference>
<keyword evidence="9" id="KW-1185">Reference proteome</keyword>
<comment type="caution">
    <text evidence="8">The sequence shown here is derived from an EMBL/GenBank/DDBJ whole genome shotgun (WGS) entry which is preliminary data.</text>
</comment>
<comment type="function">
    <text evidence="6">Associates with the EF-Tu.GDP complex and induces the exchange of GDP to GTP. It remains bound to the aminoacyl-tRNA.EF-Tu.GTP complex up to the GTP hydrolysis stage on the ribosome.</text>
</comment>
<reference evidence="8 9" key="1">
    <citation type="submission" date="2019-08" db="EMBL/GenBank/DDBJ databases">
        <title>Identification of a novel species of the genus Boseongicola.</title>
        <authorList>
            <person name="Zhang X.-Q."/>
        </authorList>
    </citation>
    <scope>NUCLEOTIDE SEQUENCE [LARGE SCALE GENOMIC DNA]</scope>
    <source>
        <strain evidence="8 9">HY14</strain>
    </source>
</reference>
<dbReference type="RefSeq" id="WP_148377883.1">
    <property type="nucleotide sequence ID" value="NZ_VSIY01000006.1"/>
</dbReference>
<keyword evidence="5 6" id="KW-0648">Protein biosynthesis</keyword>
<keyword evidence="4 6" id="KW-0251">Elongation factor</keyword>
<evidence type="ECO:0000313" key="9">
    <source>
        <dbReference type="Proteomes" id="UP000322080"/>
    </source>
</evidence>
<evidence type="ECO:0000313" key="8">
    <source>
        <dbReference type="EMBL" id="TYB81488.1"/>
    </source>
</evidence>
<feature type="region of interest" description="Involved in Mg(2+) ion dislocation from EF-Tu" evidence="6">
    <location>
        <begin position="79"/>
        <end position="82"/>
    </location>
</feature>
<dbReference type="NCBIfam" id="TIGR00116">
    <property type="entry name" value="tsf"/>
    <property type="match status" value="1"/>
</dbReference>
<dbReference type="GO" id="GO:0005737">
    <property type="term" value="C:cytoplasm"/>
    <property type="evidence" value="ECO:0007669"/>
    <property type="project" value="UniProtKB-SubCell"/>
</dbReference>
<dbReference type="Gene3D" id="3.30.479.20">
    <property type="entry name" value="Elongation factor Ts, dimerisation domain"/>
    <property type="match status" value="2"/>
</dbReference>
<organism evidence="8 9">
    <name type="scientific">Maritimibacter fusiformis</name>
    <dbReference type="NCBI Taxonomy" id="2603819"/>
    <lineage>
        <taxon>Bacteria</taxon>
        <taxon>Pseudomonadati</taxon>
        <taxon>Pseudomonadota</taxon>
        <taxon>Alphaproteobacteria</taxon>
        <taxon>Rhodobacterales</taxon>
        <taxon>Roseobacteraceae</taxon>
        <taxon>Maritimibacter</taxon>
    </lineage>
</organism>
<protein>
    <recommendedName>
        <fullName evidence="2 6">Elongation factor Ts</fullName>
        <shortName evidence="6">EF-Ts</shortName>
    </recommendedName>
</protein>
<evidence type="ECO:0000256" key="5">
    <source>
        <dbReference type="ARBA" id="ARBA00022917"/>
    </source>
</evidence>
<sequence>MAITAAQVKELREMTGAGMMDAKKALVESDGDMEAAVDWLRTKGLAKAAKKSGRTAAEGLVAVAVAGGKGVAVEVNSETDFVGKNAEFQSMVAAIANAATGVSNIEELAQADLGGKTVAETITAKIATIGENMTLRRMASVEGDVVASYIHNAAAENMGKIGVLVALKGGDEAFGKQVAMHIAAANPASLGEADLDPAVLEKERQIQIEIARESGKPEAVIEKMIEGRMNKYLSEVTLLGQDFVINPDLTVAAAAKEAGAEIVGFVRMEVGEGIEKKTEDFAAEVAKAAQG</sequence>
<dbReference type="AlphaFoldDB" id="A0A5D0RLJ4"/>
<evidence type="ECO:0000256" key="2">
    <source>
        <dbReference type="ARBA" id="ARBA00016956"/>
    </source>
</evidence>
<dbReference type="InterPro" id="IPR018101">
    <property type="entry name" value="Transl_elong_Ts_CS"/>
</dbReference>
<gene>
    <name evidence="6" type="primary">tsf</name>
    <name evidence="8" type="ORF">FVF75_10310</name>
</gene>
<dbReference type="InterPro" id="IPR036402">
    <property type="entry name" value="EF-Ts_dimer_sf"/>
</dbReference>
<dbReference type="GO" id="GO:0003746">
    <property type="term" value="F:translation elongation factor activity"/>
    <property type="evidence" value="ECO:0007669"/>
    <property type="project" value="UniProtKB-UniRule"/>
</dbReference>
<evidence type="ECO:0000256" key="3">
    <source>
        <dbReference type="ARBA" id="ARBA00022490"/>
    </source>
</evidence>
<dbReference type="HAMAP" id="MF_00050">
    <property type="entry name" value="EF_Ts"/>
    <property type="match status" value="1"/>
</dbReference>
<evidence type="ECO:0000256" key="4">
    <source>
        <dbReference type="ARBA" id="ARBA00022768"/>
    </source>
</evidence>
<name>A0A5D0RLJ4_9RHOB</name>
<evidence type="ECO:0000256" key="6">
    <source>
        <dbReference type="HAMAP-Rule" id="MF_00050"/>
    </source>
</evidence>
<keyword evidence="3 6" id="KW-0963">Cytoplasm</keyword>
<feature type="domain" description="Translation elongation factor EFTs/EF1B dimerisation" evidence="7">
    <location>
        <begin position="70"/>
        <end position="272"/>
    </location>
</feature>
<comment type="similarity">
    <text evidence="1 6">Belongs to the EF-Ts family.</text>
</comment>
<evidence type="ECO:0000259" key="7">
    <source>
        <dbReference type="Pfam" id="PF00889"/>
    </source>
</evidence>
<proteinExistence type="inferred from homology"/>
<dbReference type="InterPro" id="IPR001816">
    <property type="entry name" value="Transl_elong_EFTs/EF1B"/>
</dbReference>
<dbReference type="SUPFAM" id="SSF46934">
    <property type="entry name" value="UBA-like"/>
    <property type="match status" value="1"/>
</dbReference>
<evidence type="ECO:0000256" key="1">
    <source>
        <dbReference type="ARBA" id="ARBA00005532"/>
    </source>
</evidence>
<dbReference type="Pfam" id="PF00889">
    <property type="entry name" value="EF_TS"/>
    <property type="match status" value="1"/>
</dbReference>
<dbReference type="SUPFAM" id="SSF54713">
    <property type="entry name" value="Elongation factor Ts (EF-Ts), dimerisation domain"/>
    <property type="match status" value="2"/>
</dbReference>
<dbReference type="InterPro" id="IPR014039">
    <property type="entry name" value="Transl_elong_EFTs/EF1B_dimer"/>
</dbReference>
<dbReference type="PANTHER" id="PTHR11741:SF0">
    <property type="entry name" value="ELONGATION FACTOR TS, MITOCHONDRIAL"/>
    <property type="match status" value="1"/>
</dbReference>
<dbReference type="Gene3D" id="1.10.286.20">
    <property type="match status" value="1"/>
</dbReference>
<dbReference type="PANTHER" id="PTHR11741">
    <property type="entry name" value="ELONGATION FACTOR TS"/>
    <property type="match status" value="1"/>
</dbReference>
<comment type="subcellular location">
    <subcellularLocation>
        <location evidence="6">Cytoplasm</location>
    </subcellularLocation>
</comment>
<dbReference type="PROSITE" id="PS01126">
    <property type="entry name" value="EF_TS_1"/>
    <property type="match status" value="1"/>
</dbReference>
<dbReference type="FunFam" id="1.10.286.20:FF:000001">
    <property type="entry name" value="Elongation factor Ts"/>
    <property type="match status" value="1"/>
</dbReference>
<dbReference type="EMBL" id="VSIY01000006">
    <property type="protein sequence ID" value="TYB81488.1"/>
    <property type="molecule type" value="Genomic_DNA"/>
</dbReference>
<dbReference type="CDD" id="cd14275">
    <property type="entry name" value="UBA_EF-Ts"/>
    <property type="match status" value="1"/>
</dbReference>
<dbReference type="FunFam" id="1.10.8.10:FF:000001">
    <property type="entry name" value="Elongation factor Ts"/>
    <property type="match status" value="1"/>
</dbReference>